<keyword evidence="1" id="KW-1185">Reference proteome</keyword>
<dbReference type="Proteomes" id="UP000887565">
    <property type="component" value="Unplaced"/>
</dbReference>
<proteinExistence type="predicted"/>
<evidence type="ECO:0000313" key="1">
    <source>
        <dbReference type="Proteomes" id="UP000887565"/>
    </source>
</evidence>
<protein>
    <submittedName>
        <fullName evidence="2">Transposase</fullName>
    </submittedName>
</protein>
<evidence type="ECO:0000313" key="2">
    <source>
        <dbReference type="WBParaSite" id="nRc.2.0.1.t14211-RA"/>
    </source>
</evidence>
<organism evidence="1 2">
    <name type="scientific">Romanomermis culicivorax</name>
    <name type="common">Nematode worm</name>
    <dbReference type="NCBI Taxonomy" id="13658"/>
    <lineage>
        <taxon>Eukaryota</taxon>
        <taxon>Metazoa</taxon>
        <taxon>Ecdysozoa</taxon>
        <taxon>Nematoda</taxon>
        <taxon>Enoplea</taxon>
        <taxon>Dorylaimia</taxon>
        <taxon>Mermithida</taxon>
        <taxon>Mermithoidea</taxon>
        <taxon>Mermithidae</taxon>
        <taxon>Romanomermis</taxon>
    </lineage>
</organism>
<dbReference type="WBParaSite" id="nRc.2.0.1.t14211-RA">
    <property type="protein sequence ID" value="nRc.2.0.1.t14211-RA"/>
    <property type="gene ID" value="nRc.2.0.1.g14211"/>
</dbReference>
<accession>A0A915IJI5</accession>
<name>A0A915IJI5_ROMCU</name>
<reference evidence="2" key="1">
    <citation type="submission" date="2022-11" db="UniProtKB">
        <authorList>
            <consortium name="WormBaseParasite"/>
        </authorList>
    </citation>
    <scope>IDENTIFICATION</scope>
</reference>
<dbReference type="AlphaFoldDB" id="A0A915IJI5"/>
<sequence>MDKFARKITDDSSCPKYLLPELLTRFFTADFSRIFASQQGHLKILWSYIVDNVSSSLLIIPLNFESRPKSKSIFIAADETGDGTDLKYSSNKFGRISSPKRRVIKRDQKPLDFCTYVGWFIFRRSESGHFEKFTINAMLFRHKLRRYVGRAFQIGAMSIQRGVQL</sequence>